<name>A0A8T0XNJ4_PANVG</name>
<comment type="caution">
    <text evidence="2">The sequence shown here is derived from an EMBL/GenBank/DDBJ whole genome shotgun (WGS) entry which is preliminary data.</text>
</comment>
<organism evidence="2 3">
    <name type="scientific">Panicum virgatum</name>
    <name type="common">Blackwell switchgrass</name>
    <dbReference type="NCBI Taxonomy" id="38727"/>
    <lineage>
        <taxon>Eukaryota</taxon>
        <taxon>Viridiplantae</taxon>
        <taxon>Streptophyta</taxon>
        <taxon>Embryophyta</taxon>
        <taxon>Tracheophyta</taxon>
        <taxon>Spermatophyta</taxon>
        <taxon>Magnoliopsida</taxon>
        <taxon>Liliopsida</taxon>
        <taxon>Poales</taxon>
        <taxon>Poaceae</taxon>
        <taxon>PACMAD clade</taxon>
        <taxon>Panicoideae</taxon>
        <taxon>Panicodae</taxon>
        <taxon>Paniceae</taxon>
        <taxon>Panicinae</taxon>
        <taxon>Panicum</taxon>
        <taxon>Panicum sect. Hiantes</taxon>
    </lineage>
</organism>
<dbReference type="EMBL" id="CM029037">
    <property type="protein sequence ID" value="KAG2657029.1"/>
    <property type="molecule type" value="Genomic_DNA"/>
</dbReference>
<evidence type="ECO:0000313" key="3">
    <source>
        <dbReference type="Proteomes" id="UP000823388"/>
    </source>
</evidence>
<dbReference type="Pfam" id="PF07893">
    <property type="entry name" value="DUF1668"/>
    <property type="match status" value="1"/>
</dbReference>
<dbReference type="InterPro" id="IPR012871">
    <property type="entry name" value="DUF1668_ORYSA"/>
</dbReference>
<gene>
    <name evidence="2" type="ORF">PVAP13_1KG322731</name>
</gene>
<protein>
    <submittedName>
        <fullName evidence="2">Uncharacterized protein</fullName>
    </submittedName>
</protein>
<keyword evidence="3" id="KW-1185">Reference proteome</keyword>
<evidence type="ECO:0000313" key="2">
    <source>
        <dbReference type="EMBL" id="KAG2657029.1"/>
    </source>
</evidence>
<dbReference type="Proteomes" id="UP000823388">
    <property type="component" value="Chromosome 1K"/>
</dbReference>
<sequence>MSACHEYDYYDPDDDDATTDFEVLISLGSHGGEGWRWAALPPPRFTRDDHHLCDYSTLPRGYVRAHAVVGRAICVSSSDTHVGTHCFDTVARRWSRAGASDLLPFEGGAQYVPDRDLWLGFSSSEDGGGFNYNLCVVSDLATHLRYGGGGGGAGAGAGRQEEVGPPPKLQVGEWRDHLAVPREWRCQDPPSLINLGAGRFCVAKLFTVLRRSPPEGEADGDDDEDDDGLCSSSSWQDLYGYGWLDGQRVSHRVAVFTGVELEDDDNDTHASGGAAGMMMPRIVPHKSVSYVLDDDHADFEWVL</sequence>
<accession>A0A8T0XNJ4</accession>
<reference evidence="2" key="1">
    <citation type="submission" date="2020-05" db="EMBL/GenBank/DDBJ databases">
        <title>WGS assembly of Panicum virgatum.</title>
        <authorList>
            <person name="Lovell J.T."/>
            <person name="Jenkins J."/>
            <person name="Shu S."/>
            <person name="Juenger T.E."/>
            <person name="Schmutz J."/>
        </authorList>
    </citation>
    <scope>NUCLEOTIDE SEQUENCE</scope>
    <source>
        <strain evidence="2">AP13</strain>
    </source>
</reference>
<evidence type="ECO:0000256" key="1">
    <source>
        <dbReference type="SAM" id="MobiDB-lite"/>
    </source>
</evidence>
<proteinExistence type="predicted"/>
<feature type="region of interest" description="Disordered" evidence="1">
    <location>
        <begin position="151"/>
        <end position="170"/>
    </location>
</feature>
<dbReference type="PANTHER" id="PTHR33085:SF113">
    <property type="entry name" value="OS05G0126000 PROTEIN"/>
    <property type="match status" value="1"/>
</dbReference>
<dbReference type="AlphaFoldDB" id="A0A8T0XNJ4"/>
<dbReference type="PANTHER" id="PTHR33085">
    <property type="entry name" value="OS12G0113100 PROTEIN-RELATED"/>
    <property type="match status" value="1"/>
</dbReference>